<reference evidence="4" key="1">
    <citation type="submission" date="2021-12" db="EMBL/GenBank/DDBJ databases">
        <title>Convergent genome expansion in fungi linked to evolution of root-endophyte symbiosis.</title>
        <authorList>
            <consortium name="DOE Joint Genome Institute"/>
            <person name="Ke Y.-H."/>
            <person name="Bonito G."/>
            <person name="Liao H.-L."/>
            <person name="Looney B."/>
            <person name="Rojas-Flechas A."/>
            <person name="Nash J."/>
            <person name="Hameed K."/>
            <person name="Schadt C."/>
            <person name="Martin F."/>
            <person name="Crous P.W."/>
            <person name="Miettinen O."/>
            <person name="Magnuson J.K."/>
            <person name="Labbe J."/>
            <person name="Jacobson D."/>
            <person name="Doktycz M.J."/>
            <person name="Veneault-Fourrey C."/>
            <person name="Kuo A."/>
            <person name="Mondo S."/>
            <person name="Calhoun S."/>
            <person name="Riley R."/>
            <person name="Ohm R."/>
            <person name="LaButti K."/>
            <person name="Andreopoulos B."/>
            <person name="Pangilinan J."/>
            <person name="Nolan M."/>
            <person name="Tritt A."/>
            <person name="Clum A."/>
            <person name="Lipzen A."/>
            <person name="Daum C."/>
            <person name="Barry K."/>
            <person name="Grigoriev I.V."/>
            <person name="Vilgalys R."/>
        </authorList>
    </citation>
    <scope>NUCLEOTIDE SEQUENCE</scope>
    <source>
        <strain evidence="4">PMI_201</strain>
    </source>
</reference>
<dbReference type="InterPro" id="IPR058664">
    <property type="entry name" value="ARB_00930-like_C"/>
</dbReference>
<organism evidence="4 5">
    <name type="scientific">Talaromyces proteolyticus</name>
    <dbReference type="NCBI Taxonomy" id="1131652"/>
    <lineage>
        <taxon>Eukaryota</taxon>
        <taxon>Fungi</taxon>
        <taxon>Dikarya</taxon>
        <taxon>Ascomycota</taxon>
        <taxon>Pezizomycotina</taxon>
        <taxon>Eurotiomycetes</taxon>
        <taxon>Eurotiomycetidae</taxon>
        <taxon>Eurotiales</taxon>
        <taxon>Trichocomaceae</taxon>
        <taxon>Talaromyces</taxon>
        <taxon>Talaromyces sect. Bacilispori</taxon>
    </lineage>
</organism>
<keyword evidence="1" id="KW-0732">Signal</keyword>
<feature type="signal peptide" evidence="1">
    <location>
        <begin position="1"/>
        <end position="21"/>
    </location>
</feature>
<feature type="chain" id="PRO_5042234972" evidence="1">
    <location>
        <begin position="22"/>
        <end position="576"/>
    </location>
</feature>
<dbReference type="InterPro" id="IPR051478">
    <property type="entry name" value="Beta-lactamase-like_AB/R"/>
</dbReference>
<dbReference type="InterPro" id="IPR001466">
    <property type="entry name" value="Beta-lactam-related"/>
</dbReference>
<dbReference type="Proteomes" id="UP001201262">
    <property type="component" value="Unassembled WGS sequence"/>
</dbReference>
<feature type="domain" description="Beta-lactamase-like ARB-00930-like C-terminal" evidence="3">
    <location>
        <begin position="426"/>
        <end position="575"/>
    </location>
</feature>
<accession>A0AAD4Q2Y1</accession>
<keyword evidence="5" id="KW-1185">Reference proteome</keyword>
<dbReference type="Pfam" id="PF00144">
    <property type="entry name" value="Beta-lactamase"/>
    <property type="match status" value="1"/>
</dbReference>
<dbReference type="SUPFAM" id="SSF56601">
    <property type="entry name" value="beta-lactamase/transpeptidase-like"/>
    <property type="match status" value="1"/>
</dbReference>
<feature type="domain" description="Beta-lactamase-related" evidence="2">
    <location>
        <begin position="92"/>
        <end position="399"/>
    </location>
</feature>
<dbReference type="PANTHER" id="PTHR22935:SF97">
    <property type="entry name" value="BETA-LACTAMASE-RELATED DOMAIN-CONTAINING PROTEIN"/>
    <property type="match status" value="1"/>
</dbReference>
<dbReference type="Pfam" id="PF26335">
    <property type="entry name" value="ARB_00930_C"/>
    <property type="match status" value="1"/>
</dbReference>
<dbReference type="GeneID" id="70243307"/>
<gene>
    <name evidence="4" type="ORF">BGW36DRAFT_338681</name>
</gene>
<dbReference type="RefSeq" id="XP_046074529.1">
    <property type="nucleotide sequence ID" value="XM_046213020.1"/>
</dbReference>
<evidence type="ECO:0000313" key="5">
    <source>
        <dbReference type="Proteomes" id="UP001201262"/>
    </source>
</evidence>
<protein>
    <submittedName>
        <fullName evidence="4">Beta-lactamase/transpeptidase-like protein</fullName>
    </submittedName>
</protein>
<name>A0AAD4Q2Y1_9EURO</name>
<evidence type="ECO:0000256" key="1">
    <source>
        <dbReference type="SAM" id="SignalP"/>
    </source>
</evidence>
<evidence type="ECO:0000259" key="2">
    <source>
        <dbReference type="Pfam" id="PF00144"/>
    </source>
</evidence>
<dbReference type="PANTHER" id="PTHR22935">
    <property type="entry name" value="PENICILLIN-BINDING PROTEIN"/>
    <property type="match status" value="1"/>
</dbReference>
<sequence>MLFRSIILPFLVIFWASLGSATPNCPFLGFDLPSARAPSNSTAVHTAKRNVTYLIHELLHDQLATVNSTSFSVQAYSTHEESVLFEYHYAAPVGQVGTSSVDGNTVYRIGSVSKLLFIYLWLIEDGDIHFNDAITNFVPELAQDAETSTGILQPLWRDITIGELASHLGGIGRDYSTPSEALLVLPPNTLSELDLPPPTETVPCGLGEASRPCDRTDFFENYLQRRPVFTSSKTPIYSNVAFRILGYALETITGISFDDLFTNDFVNRLNLPGTSLSIPKNGTPSVIPVSPEESWWNYDLGENAPAGGVYSTPSDLSAIGRSILKSSILSASLTRRWLTPRTHTSSLIESVGAPWEIERVPLLPNQTIDLYTKNGGVGLYGALLVLSPDLDFGVTLTAGGPANIEVMEALIEVVLQNFMPALRLAAQEEAQNNLAGTYSNPALNASIKINTQANRTGLVVSDWIYNSTEVSAIYNVASGSDPDTPLDIALYPTGIQSGLKNGTQNVYYRAVFQEQAPDESPDTTPGTIVEPCSSWASADSLSYGNVALDDIAFTLDCKGRAISVEPRFLGVTLKRL</sequence>
<dbReference type="AlphaFoldDB" id="A0AAD4Q2Y1"/>
<evidence type="ECO:0000313" key="4">
    <source>
        <dbReference type="EMBL" id="KAH8700823.1"/>
    </source>
</evidence>
<proteinExistence type="predicted"/>
<evidence type="ECO:0000259" key="3">
    <source>
        <dbReference type="Pfam" id="PF26335"/>
    </source>
</evidence>
<dbReference type="EMBL" id="JAJTJA010000004">
    <property type="protein sequence ID" value="KAH8700823.1"/>
    <property type="molecule type" value="Genomic_DNA"/>
</dbReference>
<dbReference type="InterPro" id="IPR012338">
    <property type="entry name" value="Beta-lactam/transpept-like"/>
</dbReference>
<dbReference type="Gene3D" id="3.40.710.10">
    <property type="entry name" value="DD-peptidase/beta-lactamase superfamily"/>
    <property type="match status" value="1"/>
</dbReference>
<comment type="caution">
    <text evidence="4">The sequence shown here is derived from an EMBL/GenBank/DDBJ whole genome shotgun (WGS) entry which is preliminary data.</text>
</comment>